<gene>
    <name evidence="5" type="ORF">HYV66_02745</name>
</gene>
<organism evidence="5 6">
    <name type="scientific">Candidatus Sungiibacteriota bacterium</name>
    <dbReference type="NCBI Taxonomy" id="2750080"/>
    <lineage>
        <taxon>Bacteria</taxon>
        <taxon>Candidatus Sungiibacteriota</taxon>
    </lineage>
</organism>
<dbReference type="Gene3D" id="3.40.50.720">
    <property type="entry name" value="NAD(P)-binding Rossmann-like Domain"/>
    <property type="match status" value="2"/>
</dbReference>
<evidence type="ECO:0000259" key="4">
    <source>
        <dbReference type="Pfam" id="PF02826"/>
    </source>
</evidence>
<accession>A0A931YE07</accession>
<dbReference type="PANTHER" id="PTHR42789">
    <property type="entry name" value="D-ISOMER SPECIFIC 2-HYDROXYACID DEHYDROGENASE FAMILY PROTEIN (AFU_ORTHOLOGUE AFUA_6G10090)"/>
    <property type="match status" value="1"/>
</dbReference>
<proteinExistence type="inferred from homology"/>
<dbReference type="GO" id="GO:0016491">
    <property type="term" value="F:oxidoreductase activity"/>
    <property type="evidence" value="ECO:0007669"/>
    <property type="project" value="UniProtKB-KW"/>
</dbReference>
<dbReference type="SUPFAM" id="SSF51735">
    <property type="entry name" value="NAD(P)-binding Rossmann-fold domains"/>
    <property type="match status" value="1"/>
</dbReference>
<keyword evidence="3" id="KW-0520">NAD</keyword>
<dbReference type="InterPro" id="IPR006140">
    <property type="entry name" value="D-isomer_DH_NAD-bd"/>
</dbReference>
<dbReference type="AlphaFoldDB" id="A0A931YE07"/>
<protein>
    <submittedName>
        <fullName evidence="5">3-phosphoglycerate dehydrogenase</fullName>
    </submittedName>
</protein>
<evidence type="ECO:0000256" key="2">
    <source>
        <dbReference type="ARBA" id="ARBA00023002"/>
    </source>
</evidence>
<evidence type="ECO:0000256" key="3">
    <source>
        <dbReference type="ARBA" id="ARBA00023027"/>
    </source>
</evidence>
<dbReference type="InterPro" id="IPR036291">
    <property type="entry name" value="NAD(P)-bd_dom_sf"/>
</dbReference>
<comment type="caution">
    <text evidence="5">The sequence shown here is derived from an EMBL/GenBank/DDBJ whole genome shotgun (WGS) entry which is preliminary data.</text>
</comment>
<evidence type="ECO:0000313" key="6">
    <source>
        <dbReference type="Proteomes" id="UP000709672"/>
    </source>
</evidence>
<sequence>KVGMEELFKSSDIISLHVLLTDDTYNLVKEKHLKSTKPSAYLINTARAELIEKGVLEKALKQKWIAGAAVDVLWDEKGDGSHLKKDPLVNYARKNKNLIIMPHVGGATFEAMHITEEYMANLVKNYIKNKKLSTKLIR</sequence>
<evidence type="ECO:0000256" key="1">
    <source>
        <dbReference type="ARBA" id="ARBA00005854"/>
    </source>
</evidence>
<comment type="similarity">
    <text evidence="1">Belongs to the D-isomer specific 2-hydroxyacid dehydrogenase family.</text>
</comment>
<reference evidence="5" key="1">
    <citation type="submission" date="2020-07" db="EMBL/GenBank/DDBJ databases">
        <title>Huge and variable diversity of episymbiotic CPR bacteria and DPANN archaea in groundwater ecosystems.</title>
        <authorList>
            <person name="He C.Y."/>
            <person name="Keren R."/>
            <person name="Whittaker M."/>
            <person name="Farag I.F."/>
            <person name="Doudna J."/>
            <person name="Cate J.H.D."/>
            <person name="Banfield J.F."/>
        </authorList>
    </citation>
    <scope>NUCLEOTIDE SEQUENCE</scope>
    <source>
        <strain evidence="5">NC_groundwater_418_Ag_B-0.1um_45_10</strain>
    </source>
</reference>
<name>A0A931YE07_9BACT</name>
<dbReference type="PANTHER" id="PTHR42789:SF1">
    <property type="entry name" value="D-ISOMER SPECIFIC 2-HYDROXYACID DEHYDROGENASE FAMILY PROTEIN (AFU_ORTHOLOGUE AFUA_6G10090)"/>
    <property type="match status" value="1"/>
</dbReference>
<feature type="domain" description="D-isomer specific 2-hydroxyacid dehydrogenase NAD-binding" evidence="4">
    <location>
        <begin position="2"/>
        <end position="105"/>
    </location>
</feature>
<dbReference type="GO" id="GO:0051287">
    <property type="term" value="F:NAD binding"/>
    <property type="evidence" value="ECO:0007669"/>
    <property type="project" value="InterPro"/>
</dbReference>
<feature type="non-terminal residue" evidence="5">
    <location>
        <position position="1"/>
    </location>
</feature>
<evidence type="ECO:0000313" key="5">
    <source>
        <dbReference type="EMBL" id="MBI2466119.1"/>
    </source>
</evidence>
<dbReference type="Pfam" id="PF02826">
    <property type="entry name" value="2-Hacid_dh_C"/>
    <property type="match status" value="1"/>
</dbReference>
<keyword evidence="2" id="KW-0560">Oxidoreductase</keyword>
<dbReference type="EMBL" id="JACPHQ010000037">
    <property type="protein sequence ID" value="MBI2466119.1"/>
    <property type="molecule type" value="Genomic_DNA"/>
</dbReference>
<dbReference type="Proteomes" id="UP000709672">
    <property type="component" value="Unassembled WGS sequence"/>
</dbReference>
<dbReference type="InterPro" id="IPR050857">
    <property type="entry name" value="D-2-hydroxyacid_DH"/>
</dbReference>